<evidence type="ECO:0000256" key="1">
    <source>
        <dbReference type="ARBA" id="ARBA00004123"/>
    </source>
</evidence>
<evidence type="ECO:0000256" key="7">
    <source>
        <dbReference type="SAM" id="MobiDB-lite"/>
    </source>
</evidence>
<keyword evidence="4 6" id="KW-0862">Zinc</keyword>
<dbReference type="RefSeq" id="XP_037145657.1">
    <property type="nucleotide sequence ID" value="XM_037289762.1"/>
</dbReference>
<dbReference type="OrthoDB" id="20729at2759"/>
<feature type="compositionally biased region" description="Polar residues" evidence="7">
    <location>
        <begin position="322"/>
        <end position="352"/>
    </location>
</feature>
<evidence type="ECO:0000256" key="4">
    <source>
        <dbReference type="ARBA" id="ARBA00022833"/>
    </source>
</evidence>
<feature type="region of interest" description="Disordered" evidence="7">
    <location>
        <begin position="220"/>
        <end position="246"/>
    </location>
</feature>
<feature type="compositionally biased region" description="Low complexity" evidence="7">
    <location>
        <begin position="486"/>
        <end position="501"/>
    </location>
</feature>
<name>A0A7H9B877_ZYGMR</name>
<accession>A0A7H9B877</accession>
<keyword evidence="10" id="KW-1185">Reference proteome</keyword>
<evidence type="ECO:0000256" key="3">
    <source>
        <dbReference type="ARBA" id="ARBA00022771"/>
    </source>
</evidence>
<dbReference type="PANTHER" id="PTHR46527">
    <property type="entry name" value="NUCLEOPORIN-LIKE PROTEIN 2"/>
    <property type="match status" value="1"/>
</dbReference>
<dbReference type="PANTHER" id="PTHR46527:SF1">
    <property type="entry name" value="NUCLEOPORIN NUP42"/>
    <property type="match status" value="1"/>
</dbReference>
<evidence type="ECO:0000256" key="6">
    <source>
        <dbReference type="PROSITE-ProRule" id="PRU00723"/>
    </source>
</evidence>
<dbReference type="InterPro" id="IPR000571">
    <property type="entry name" value="Znf_CCCH"/>
</dbReference>
<dbReference type="PROSITE" id="PS50103">
    <property type="entry name" value="ZF_C3H1"/>
    <property type="match status" value="1"/>
</dbReference>
<dbReference type="Pfam" id="PF00642">
    <property type="entry name" value="zf-CCCH"/>
    <property type="match status" value="1"/>
</dbReference>
<dbReference type="InterPro" id="IPR036855">
    <property type="entry name" value="Znf_CCCH_sf"/>
</dbReference>
<evidence type="ECO:0000313" key="9">
    <source>
        <dbReference type="EMBL" id="QLG73932.1"/>
    </source>
</evidence>
<dbReference type="GeneID" id="59237690"/>
<dbReference type="Gene3D" id="4.10.1000.10">
    <property type="entry name" value="Zinc finger, CCCH-type"/>
    <property type="match status" value="1"/>
</dbReference>
<dbReference type="InterPro" id="IPR051767">
    <property type="entry name" value="Nucleoporin_NUP42"/>
</dbReference>
<dbReference type="EMBL" id="CP058609">
    <property type="protein sequence ID" value="QLG73932.1"/>
    <property type="molecule type" value="Genomic_DNA"/>
</dbReference>
<dbReference type="GO" id="GO:0005634">
    <property type="term" value="C:nucleus"/>
    <property type="evidence" value="ECO:0007669"/>
    <property type="project" value="UniProtKB-SubCell"/>
</dbReference>
<dbReference type="GO" id="GO:0008270">
    <property type="term" value="F:zinc ion binding"/>
    <property type="evidence" value="ECO:0007669"/>
    <property type="project" value="UniProtKB-KW"/>
</dbReference>
<reference evidence="9 10" key="1">
    <citation type="submission" date="2020-07" db="EMBL/GenBank/DDBJ databases">
        <title>The yeast mating-type switching endonuclease HO is a domesticated member of an unorthodox homing genetic element family.</title>
        <authorList>
            <person name="Coughlan A.Y."/>
            <person name="Lombardi L."/>
            <person name="Braun-Galleani S."/>
            <person name="Martos A.R."/>
            <person name="Galeote V."/>
            <person name="Bigey F."/>
            <person name="Dequin S."/>
            <person name="Byrne K.P."/>
            <person name="Wolfe K.H."/>
        </authorList>
    </citation>
    <scope>NUCLEOTIDE SEQUENCE [LARGE SCALE GENOMIC DNA]</scope>
    <source>
        <strain evidence="9 10">NRRL Y-6702</strain>
    </source>
</reference>
<feature type="region of interest" description="Disordered" evidence="7">
    <location>
        <begin position="371"/>
        <end position="503"/>
    </location>
</feature>
<dbReference type="AlphaFoldDB" id="A0A7H9B877"/>
<evidence type="ECO:0000256" key="5">
    <source>
        <dbReference type="ARBA" id="ARBA00023242"/>
    </source>
</evidence>
<organism evidence="9 10">
    <name type="scientific">Zygotorulaspora mrakii</name>
    <name type="common">Zygosaccharomyces mrakii</name>
    <dbReference type="NCBI Taxonomy" id="42260"/>
    <lineage>
        <taxon>Eukaryota</taxon>
        <taxon>Fungi</taxon>
        <taxon>Dikarya</taxon>
        <taxon>Ascomycota</taxon>
        <taxon>Saccharomycotina</taxon>
        <taxon>Saccharomycetes</taxon>
        <taxon>Saccharomycetales</taxon>
        <taxon>Saccharomycetaceae</taxon>
        <taxon>Zygotorulaspora</taxon>
    </lineage>
</organism>
<dbReference type="Proteomes" id="UP000509704">
    <property type="component" value="Chromosome 6"/>
</dbReference>
<dbReference type="SUPFAM" id="SSF90229">
    <property type="entry name" value="CCCH zinc finger"/>
    <property type="match status" value="1"/>
</dbReference>
<dbReference type="KEGG" id="zmk:HG535_0F04440"/>
<evidence type="ECO:0000259" key="8">
    <source>
        <dbReference type="PROSITE" id="PS50103"/>
    </source>
</evidence>
<evidence type="ECO:0000313" key="10">
    <source>
        <dbReference type="Proteomes" id="UP000509704"/>
    </source>
</evidence>
<keyword evidence="5" id="KW-0539">Nucleus</keyword>
<evidence type="ECO:0000256" key="2">
    <source>
        <dbReference type="ARBA" id="ARBA00022723"/>
    </source>
</evidence>
<feature type="region of interest" description="Disordered" evidence="7">
    <location>
        <begin position="316"/>
        <end position="353"/>
    </location>
</feature>
<keyword evidence="3 6" id="KW-0863">Zinc-finger</keyword>
<proteinExistence type="predicted"/>
<protein>
    <recommendedName>
        <fullName evidence="8">C3H1-type domain-containing protein</fullName>
    </recommendedName>
</protein>
<comment type="subcellular location">
    <subcellularLocation>
        <location evidence="1">Nucleus</location>
    </subcellularLocation>
</comment>
<dbReference type="SMART" id="SM00356">
    <property type="entry name" value="ZnF_C3H1"/>
    <property type="match status" value="1"/>
</dbReference>
<feature type="domain" description="C3H1-type" evidence="8">
    <location>
        <begin position="6"/>
        <end position="33"/>
    </location>
</feature>
<sequence>MSYYNNTSSIPCKYFQQGRCNRGNSCKFAHVYTNNNSGSGQRPANDEGISAADLYRSFVNPSSLNKIEKSILSGLQDAEHFQMKPLSSAYSYGLPCAVNLISGRDYSQEESRYQYYQSQKNGLVTQYEVEMRSRESDMQKCFAHIRSHPDWAARFLQKKTKDLVETGQLSIKKDFVDFELNLGNSGFQNLSAPGQGGNPFTAGKPAFGSTPSSGPVEAFGGNTTSNTGAFGQPSFGKGGGAFGTPANSSNAGRSAFGVPTFGTSLSGAGQNNAPSAFGKPAFDPTPSTSAFGNTAASNPGQFNAFGTSMGSGSVFGKPQFGTAPSQTTALGVSSNQTGAFGTPSFQKQNDNNAFGSASFGSASFGSHNITTTAPPLGSAQNASMPSPFSNLQNGQNATASTNPPAGSPFASLQNKTSTSPFGTIPNNTSAFNNKASVNETSSSPFGSLNQGNSLGVQSSPFGSLQSNTASNTFGSKPSPFGSTGQSPFATQTNTSTTAQNPFVKPNVNGISALNSMNARNATASNMHSLYQNFVQGLPSKDEKLTASDLDSHTLARFESETFSLGDVPDIPPPSALIVHN</sequence>
<keyword evidence="2 6" id="KW-0479">Metal-binding</keyword>
<feature type="zinc finger region" description="C3H1-type" evidence="6">
    <location>
        <begin position="6"/>
        <end position="33"/>
    </location>
</feature>
<feature type="compositionally biased region" description="Polar residues" evidence="7">
    <location>
        <begin position="371"/>
        <end position="485"/>
    </location>
</feature>
<gene>
    <name evidence="9" type="ORF">HG535_0F04440</name>
</gene>